<dbReference type="GO" id="GO:0004519">
    <property type="term" value="F:endonuclease activity"/>
    <property type="evidence" value="ECO:0007669"/>
    <property type="project" value="UniProtKB-KW"/>
</dbReference>
<dbReference type="GO" id="GO:0006506">
    <property type="term" value="P:GPI anchor biosynthetic process"/>
    <property type="evidence" value="ECO:0007669"/>
    <property type="project" value="TreeGrafter"/>
</dbReference>
<evidence type="ECO:0000313" key="3">
    <source>
        <dbReference type="EMBL" id="CDG20248.1"/>
    </source>
</evidence>
<dbReference type="GO" id="GO:0004527">
    <property type="term" value="F:exonuclease activity"/>
    <property type="evidence" value="ECO:0007669"/>
    <property type="project" value="UniProtKB-KW"/>
</dbReference>
<proteinExistence type="predicted"/>
<keyword evidence="3" id="KW-0378">Hydrolase</keyword>
<dbReference type="PANTHER" id="PTHR14859">
    <property type="entry name" value="CALCOFLUOR WHITE HYPERSENSITIVE PROTEIN PRECURSOR"/>
    <property type="match status" value="1"/>
</dbReference>
<dbReference type="InterPro" id="IPR036691">
    <property type="entry name" value="Endo/exonu/phosph_ase_sf"/>
</dbReference>
<protein>
    <submittedName>
        <fullName evidence="3">Endonuclease/exonuclease/phosphatase</fullName>
    </submittedName>
</protein>
<evidence type="ECO:0000313" key="4">
    <source>
        <dbReference type="Proteomes" id="UP000032735"/>
    </source>
</evidence>
<dbReference type="Gene3D" id="3.60.10.10">
    <property type="entry name" value="Endonuclease/exonuclease/phosphatase"/>
    <property type="match status" value="1"/>
</dbReference>
<dbReference type="PROSITE" id="PS51257">
    <property type="entry name" value="PROKAR_LIPOPROTEIN"/>
    <property type="match status" value="1"/>
</dbReference>
<keyword evidence="4" id="KW-1185">Reference proteome</keyword>
<name>A0A068QZA8_9GAMM</name>
<evidence type="ECO:0000256" key="1">
    <source>
        <dbReference type="SAM" id="SignalP"/>
    </source>
</evidence>
<dbReference type="EMBL" id="FO704551">
    <property type="protein sequence ID" value="CDG20248.1"/>
    <property type="molecule type" value="Genomic_DNA"/>
</dbReference>
<dbReference type="OrthoDB" id="9793162at2"/>
<feature type="signal peptide" evidence="1">
    <location>
        <begin position="1"/>
        <end position="25"/>
    </location>
</feature>
<dbReference type="AlphaFoldDB" id="A0A068QZA8"/>
<dbReference type="SUPFAM" id="SSF56219">
    <property type="entry name" value="DNase I-like"/>
    <property type="match status" value="1"/>
</dbReference>
<feature type="domain" description="Endonuclease/exonuclease/phosphatase" evidence="2">
    <location>
        <begin position="53"/>
        <end position="292"/>
    </location>
</feature>
<feature type="chain" id="PRO_5001652249" evidence="1">
    <location>
        <begin position="26"/>
        <end position="304"/>
    </location>
</feature>
<keyword evidence="3" id="KW-0255">Endonuclease</keyword>
<keyword evidence="1" id="KW-0732">Signal</keyword>
<dbReference type="HOGENOM" id="CLU_060500_4_1_6"/>
<dbReference type="Proteomes" id="UP000032735">
    <property type="component" value="Chromosome"/>
</dbReference>
<dbReference type="InterPro" id="IPR005135">
    <property type="entry name" value="Endo/exonuclease/phosphatase"/>
</dbReference>
<dbReference type="GO" id="GO:0016020">
    <property type="term" value="C:membrane"/>
    <property type="evidence" value="ECO:0007669"/>
    <property type="project" value="GOC"/>
</dbReference>
<accession>A0A068QZA8</accession>
<evidence type="ECO:0000259" key="2">
    <source>
        <dbReference type="Pfam" id="PF03372"/>
    </source>
</evidence>
<dbReference type="KEGG" id="xpo:XPG1_0593"/>
<dbReference type="InterPro" id="IPR051916">
    <property type="entry name" value="GPI-anchor_lipid_remodeler"/>
</dbReference>
<keyword evidence="3" id="KW-0540">Nuclease</keyword>
<gene>
    <name evidence="3" type="ORF">XPG1_0593</name>
</gene>
<reference evidence="3 4" key="1">
    <citation type="submission" date="2013-07" db="EMBL/GenBank/DDBJ databases">
        <authorList>
            <person name="Genoscope - CEA"/>
        </authorList>
    </citation>
    <scope>NUCLEOTIDE SEQUENCE [LARGE SCALE GENOMIC DNA]</scope>
    <source>
        <strain evidence="3 4">G6</strain>
    </source>
</reference>
<sequence length="304" mass="33880">MTRKYLANVSVVCLISASCIPYSSATDLVETQYLSTPNKIYHAGDKYPRIKVATYNIAGGLRNHTVNIALVSEAIMKLNPDIITLEEVDQGTARSHGLDQAKEIARKTGMYYSFGKSLDMEGGSYGNAILSKFPIEKTMVFKLPSGSEEPRSLMISKINVPGFDAAVYVYNSHFDWREDDTVRMAQARFINSIVFDDRDLDKVLPNLATGITILMGDFNSVKSDRVTKEIGKYWQLVDVIGTDTRTWPAGNPGLDLDHIFTGKGQKWIIEKLTIPNDGKEAFGIKWQTVSDHIPVMATMKLVEQ</sequence>
<organism evidence="3 4">
    <name type="scientific">Xenorhabdus poinarii G6</name>
    <dbReference type="NCBI Taxonomy" id="1354304"/>
    <lineage>
        <taxon>Bacteria</taxon>
        <taxon>Pseudomonadati</taxon>
        <taxon>Pseudomonadota</taxon>
        <taxon>Gammaproteobacteria</taxon>
        <taxon>Enterobacterales</taxon>
        <taxon>Morganellaceae</taxon>
        <taxon>Xenorhabdus</taxon>
    </lineage>
</organism>
<dbReference type="PANTHER" id="PTHR14859:SF15">
    <property type="entry name" value="ENDONUCLEASE_EXONUCLEASE_PHOSPHATASE DOMAIN-CONTAINING PROTEIN"/>
    <property type="match status" value="1"/>
</dbReference>
<dbReference type="Pfam" id="PF03372">
    <property type="entry name" value="Exo_endo_phos"/>
    <property type="match status" value="1"/>
</dbReference>
<dbReference type="RefSeq" id="WP_052708224.1">
    <property type="nucleotide sequence ID" value="NZ_FO704551.1"/>
</dbReference>
<dbReference type="STRING" id="1354304.XPG1_0593"/>
<keyword evidence="3" id="KW-0269">Exonuclease</keyword>